<dbReference type="RefSeq" id="WP_168659366.1">
    <property type="nucleotide sequence ID" value="NZ_CP051180.1"/>
</dbReference>
<protein>
    <submittedName>
        <fullName evidence="2">Uncharacterized protein</fullName>
    </submittedName>
</protein>
<reference evidence="2 3" key="1">
    <citation type="submission" date="2020-04" db="EMBL/GenBank/DDBJ databases">
        <title>Ferrimonas sp. S7 isolated from sea water.</title>
        <authorList>
            <person name="Bae S.S."/>
            <person name="Baek K."/>
        </authorList>
    </citation>
    <scope>NUCLEOTIDE SEQUENCE [LARGE SCALE GENOMIC DNA]</scope>
    <source>
        <strain evidence="2 3">S7</strain>
    </source>
</reference>
<keyword evidence="3" id="KW-1185">Reference proteome</keyword>
<evidence type="ECO:0000313" key="2">
    <source>
        <dbReference type="EMBL" id="QIZ76106.1"/>
    </source>
</evidence>
<dbReference type="SUPFAM" id="SSF48695">
    <property type="entry name" value="Multiheme cytochromes"/>
    <property type="match status" value="1"/>
</dbReference>
<evidence type="ECO:0000313" key="3">
    <source>
        <dbReference type="Proteomes" id="UP000501602"/>
    </source>
</evidence>
<feature type="signal peptide" evidence="1">
    <location>
        <begin position="1"/>
        <end position="18"/>
    </location>
</feature>
<accession>A0A6H1UD23</accession>
<proteinExistence type="predicted"/>
<dbReference type="Proteomes" id="UP000501602">
    <property type="component" value="Chromosome"/>
</dbReference>
<dbReference type="Gene3D" id="3.90.10.10">
    <property type="entry name" value="Cytochrome C3"/>
    <property type="match status" value="1"/>
</dbReference>
<evidence type="ECO:0000256" key="1">
    <source>
        <dbReference type="SAM" id="SignalP"/>
    </source>
</evidence>
<dbReference type="PROSITE" id="PS51257">
    <property type="entry name" value="PROKAR_LIPOPROTEIN"/>
    <property type="match status" value="1"/>
</dbReference>
<sequence length="673" mass="74598">MLIKKRLAVLTICTLALAACGSDNDNAAVNPSPADPEPTEKSKGWDYIETPYFELKDTGLKGNLYMTIGTLIDNVQPWLSTAYIAMANGDASYDQNGDGLINHRDPGLAGISNEEVGPTYTLDTQKMIDYLATNPDGFGAGTSRPDIFVEGHYNAFDVLRYTVATRDDMRFEGDVISYKDSKYNTFEFRLSWDSNGDGEFNSNDGEYYNSDDWHFASITDRGQTTQYGGMRHDYNYQRMDTFWVREATEMRFLVHDEVMTNRRHWIWQREQDRTAANNGKFIVPLFMHIDLNPENGVEVVANNIEVTAYNVRSDVFQPGVITAMDVWMSLAEQQEMDIRFSWWPVMNTGAIVNSFAMMHNPWKGAYGGWVASAPIQGELEALGDFDGLAPMCNINLDGTSSAPGEGQVDPETCTKEWLSYRAIGGATLNDVSGSVVLPFAPEVMMLADVDTRDLYNVPEIDLREDGIVSVYVADDKLEHTTLNSRGDFDLYPTKDASEVADLRLLAAATAPQGNSVILDETHFGWKIADCTQCHNSEKQPLGHGGASWPTNSADGFDDIQPYYCATCHGNNGAQEGHNRSARCFWCHNSNNGSGLLPNNHGNASIAKAIPVEDNVSNKRFRSTTPVGKPSGNYEAYGDLIDPSHNSDYSLSKTFPDPFACGTCHGFEHEMSEQ</sequence>
<dbReference type="AlphaFoldDB" id="A0A6H1UD23"/>
<keyword evidence="1" id="KW-0732">Signal</keyword>
<gene>
    <name evidence="2" type="ORF">HER31_03895</name>
</gene>
<feature type="chain" id="PRO_5026020721" evidence="1">
    <location>
        <begin position="19"/>
        <end position="673"/>
    </location>
</feature>
<organism evidence="2 3">
    <name type="scientific">Ferrimonas lipolytica</name>
    <dbReference type="NCBI Taxonomy" id="2724191"/>
    <lineage>
        <taxon>Bacteria</taxon>
        <taxon>Pseudomonadati</taxon>
        <taxon>Pseudomonadota</taxon>
        <taxon>Gammaproteobacteria</taxon>
        <taxon>Alteromonadales</taxon>
        <taxon>Ferrimonadaceae</taxon>
        <taxon>Ferrimonas</taxon>
    </lineage>
</organism>
<name>A0A6H1UD23_9GAMM</name>
<dbReference type="EMBL" id="CP051180">
    <property type="protein sequence ID" value="QIZ76106.1"/>
    <property type="molecule type" value="Genomic_DNA"/>
</dbReference>
<dbReference type="InterPro" id="IPR036280">
    <property type="entry name" value="Multihaem_cyt_sf"/>
</dbReference>
<dbReference type="KEGG" id="fes:HER31_03895"/>